<evidence type="ECO:0000256" key="3">
    <source>
        <dbReference type="ARBA" id="ARBA00022989"/>
    </source>
</evidence>
<evidence type="ECO:0000313" key="8">
    <source>
        <dbReference type="EMBL" id="WFC98964.1"/>
    </source>
</evidence>
<keyword evidence="9" id="KW-1185">Reference proteome</keyword>
<accession>A0AAJ5YYR7</accession>
<feature type="compositionally biased region" description="Basic residues" evidence="5">
    <location>
        <begin position="541"/>
        <end position="576"/>
    </location>
</feature>
<dbReference type="SUPFAM" id="SSF161111">
    <property type="entry name" value="Cation efflux protein transmembrane domain-like"/>
    <property type="match status" value="1"/>
</dbReference>
<evidence type="ECO:0000256" key="5">
    <source>
        <dbReference type="SAM" id="MobiDB-lite"/>
    </source>
</evidence>
<dbReference type="Proteomes" id="UP001219567">
    <property type="component" value="Chromosome 2"/>
</dbReference>
<feature type="compositionally biased region" description="Basic and acidic residues" evidence="5">
    <location>
        <begin position="577"/>
        <end position="608"/>
    </location>
</feature>
<evidence type="ECO:0000313" key="9">
    <source>
        <dbReference type="Proteomes" id="UP001219567"/>
    </source>
</evidence>
<feature type="region of interest" description="Disordered" evidence="5">
    <location>
        <begin position="674"/>
        <end position="694"/>
    </location>
</feature>
<evidence type="ECO:0000256" key="4">
    <source>
        <dbReference type="ARBA" id="ARBA00023136"/>
    </source>
</evidence>
<feature type="transmembrane region" description="Helical" evidence="6">
    <location>
        <begin position="339"/>
        <end position="361"/>
    </location>
</feature>
<evidence type="ECO:0000259" key="7">
    <source>
        <dbReference type="Pfam" id="PF01545"/>
    </source>
</evidence>
<proteinExistence type="predicted"/>
<feature type="region of interest" description="Disordered" evidence="5">
    <location>
        <begin position="96"/>
        <end position="119"/>
    </location>
</feature>
<protein>
    <recommendedName>
        <fullName evidence="7">Cation efflux protein transmembrane domain-containing protein</fullName>
    </recommendedName>
</protein>
<keyword evidence="3 6" id="KW-1133">Transmembrane helix</keyword>
<feature type="transmembrane region" description="Helical" evidence="6">
    <location>
        <begin position="269"/>
        <end position="288"/>
    </location>
</feature>
<organism evidence="8 9">
    <name type="scientific">Malassezia yamatoensis</name>
    <dbReference type="NCBI Taxonomy" id="253288"/>
    <lineage>
        <taxon>Eukaryota</taxon>
        <taxon>Fungi</taxon>
        <taxon>Dikarya</taxon>
        <taxon>Basidiomycota</taxon>
        <taxon>Ustilaginomycotina</taxon>
        <taxon>Malasseziomycetes</taxon>
        <taxon>Malasseziales</taxon>
        <taxon>Malasseziaceae</taxon>
        <taxon>Malassezia</taxon>
    </lineage>
</organism>
<dbReference type="GO" id="GO:0016020">
    <property type="term" value="C:membrane"/>
    <property type="evidence" value="ECO:0007669"/>
    <property type="project" value="UniProtKB-SubCell"/>
</dbReference>
<feature type="transmembrane region" description="Helical" evidence="6">
    <location>
        <begin position="165"/>
        <end position="185"/>
    </location>
</feature>
<feature type="region of interest" description="Disordered" evidence="5">
    <location>
        <begin position="536"/>
        <end position="633"/>
    </location>
</feature>
<dbReference type="InterPro" id="IPR027469">
    <property type="entry name" value="Cation_efflux_TMD_sf"/>
</dbReference>
<dbReference type="Gene3D" id="1.20.1510.10">
    <property type="entry name" value="Cation efflux protein transmembrane domain"/>
    <property type="match status" value="1"/>
</dbReference>
<reference evidence="8 9" key="1">
    <citation type="submission" date="2023-03" db="EMBL/GenBank/DDBJ databases">
        <title>Mating type loci evolution in Malassezia.</title>
        <authorList>
            <person name="Coelho M.A."/>
        </authorList>
    </citation>
    <scope>NUCLEOTIDE SEQUENCE [LARGE SCALE GENOMIC DNA]</scope>
    <source>
        <strain evidence="8 9">CBS 9725</strain>
    </source>
</reference>
<comment type="subcellular location">
    <subcellularLocation>
        <location evidence="1">Membrane</location>
        <topology evidence="1">Multi-pass membrane protein</topology>
    </subcellularLocation>
</comment>
<dbReference type="GO" id="GO:0008324">
    <property type="term" value="F:monoatomic cation transmembrane transporter activity"/>
    <property type="evidence" value="ECO:0007669"/>
    <property type="project" value="InterPro"/>
</dbReference>
<feature type="compositionally biased region" description="Polar residues" evidence="5">
    <location>
        <begin position="12"/>
        <end position="23"/>
    </location>
</feature>
<keyword evidence="4 6" id="KW-0472">Membrane</keyword>
<dbReference type="AlphaFoldDB" id="A0AAJ5YYR7"/>
<evidence type="ECO:0000256" key="1">
    <source>
        <dbReference type="ARBA" id="ARBA00004141"/>
    </source>
</evidence>
<evidence type="ECO:0000256" key="2">
    <source>
        <dbReference type="ARBA" id="ARBA00022692"/>
    </source>
</evidence>
<dbReference type="Pfam" id="PF01545">
    <property type="entry name" value="Cation_efflux"/>
    <property type="match status" value="1"/>
</dbReference>
<gene>
    <name evidence="8" type="ORF">MYAM1_001698</name>
</gene>
<dbReference type="InterPro" id="IPR058533">
    <property type="entry name" value="Cation_efflux_TM"/>
</dbReference>
<dbReference type="GO" id="GO:0030003">
    <property type="term" value="P:intracellular monoatomic cation homeostasis"/>
    <property type="evidence" value="ECO:0007669"/>
    <property type="project" value="UniProtKB-ARBA"/>
</dbReference>
<dbReference type="GO" id="GO:0098771">
    <property type="term" value="P:inorganic ion homeostasis"/>
    <property type="evidence" value="ECO:0007669"/>
    <property type="project" value="UniProtKB-ARBA"/>
</dbReference>
<sequence length="694" mass="75738">MPLETPDVLVASSVSESHSQDLAQETEIGNDGQHLAPDSAERREHSRKFSQIHSRNLSAFFPRPGTAAEQEYDLAQASNSQISPVSVDLAGGSASEISATGLPSRESPQPKSHRDNRQIRRASYAMADQAGNMDIGRRMPSELANRIVLGTVLWVTGLVRDSLALVGLGFLVVFDAVGLLTTIWLQHIEASRRKQMDSQMLDSQTGSGSENLVAEIKRPYGLRRLETLSDFSLMVFLMFSGIYMCKENVEHALLAASLPHEEDREGMTLPIWLLVVSVAMSLFTSVVLRNHARLAAACGMSIENGVGLDGTSARQTRHSRHTSVLPMPTMARGPLYEALTNPFSLMILFFGVTITLAVSLLPPTQVASFDKILAGLEGATMLYLSSCALSPLSRVLLQAAPPSKAREVTQIHRALDMVENLPAVARIDKVQIWQLTLPSLSYTKAGAGTDGRPGLAGIMSMRQGAKSASLIVTVHILAKANASSNTCAEITRYAWQQCSTAIGAGHDFRAGDHLRGASVAGELTIEVTREDQRLEEDNHSHGHGHGHGHASCGHGHHHHGHHHDNHHHGHHHHDHHHDHTGTHDNHHHDSHNLSVHDHNDCQRHEPHTHFAQTGSHTDHNHAGHSHGNYAHGDLPLQQVSLDDQLQSRHVHGKNGHYLAKSAPETYIQHTQPPLASISTHDHSGQDIPYLQTDG</sequence>
<feature type="transmembrane region" description="Helical" evidence="6">
    <location>
        <begin position="227"/>
        <end position="244"/>
    </location>
</feature>
<name>A0AAJ5YYR7_9BASI</name>
<dbReference type="EMBL" id="CP119944">
    <property type="protein sequence ID" value="WFC98964.1"/>
    <property type="molecule type" value="Genomic_DNA"/>
</dbReference>
<feature type="domain" description="Cation efflux protein transmembrane" evidence="7">
    <location>
        <begin position="219"/>
        <end position="386"/>
    </location>
</feature>
<feature type="region of interest" description="Disordered" evidence="5">
    <location>
        <begin position="1"/>
        <end position="50"/>
    </location>
</feature>
<evidence type="ECO:0000256" key="6">
    <source>
        <dbReference type="SAM" id="Phobius"/>
    </source>
</evidence>
<keyword evidence="2 6" id="KW-0812">Transmembrane</keyword>